<dbReference type="CDD" id="cd05489">
    <property type="entry name" value="xylanase_inhibitor_I_like"/>
    <property type="match status" value="1"/>
</dbReference>
<dbReference type="Proteomes" id="UP001552299">
    <property type="component" value="Unassembled WGS sequence"/>
</dbReference>
<keyword evidence="3" id="KW-0964">Secreted</keyword>
<organism evidence="7 8">
    <name type="scientific">Dendrobium thyrsiflorum</name>
    <name type="common">Pinecone-like raceme dendrobium</name>
    <name type="synonym">Orchid</name>
    <dbReference type="NCBI Taxonomy" id="117978"/>
    <lineage>
        <taxon>Eukaryota</taxon>
        <taxon>Viridiplantae</taxon>
        <taxon>Streptophyta</taxon>
        <taxon>Embryophyta</taxon>
        <taxon>Tracheophyta</taxon>
        <taxon>Spermatophyta</taxon>
        <taxon>Magnoliopsida</taxon>
        <taxon>Liliopsida</taxon>
        <taxon>Asparagales</taxon>
        <taxon>Orchidaceae</taxon>
        <taxon>Epidendroideae</taxon>
        <taxon>Malaxideae</taxon>
        <taxon>Dendrobiinae</taxon>
        <taxon>Dendrobium</taxon>
    </lineage>
</organism>
<evidence type="ECO:0000313" key="7">
    <source>
        <dbReference type="EMBL" id="KAL0928431.1"/>
    </source>
</evidence>
<feature type="domain" description="Peptidase A1" evidence="6">
    <location>
        <begin position="39"/>
        <end position="411"/>
    </location>
</feature>
<dbReference type="InterPro" id="IPR033121">
    <property type="entry name" value="PEPTIDASE_A1"/>
</dbReference>
<dbReference type="Pfam" id="PF14541">
    <property type="entry name" value="TAXi_C"/>
    <property type="match status" value="1"/>
</dbReference>
<sequence>MASCIFFLLPVILFSSPSSAARPQALVAPLTKDPQTLQYLTRFNQRTPSIPLNLVVDLGGRHLWVDCDSPYISSTYHPAPCHSSLCSLASADFCDYCFSSPRIGCKDNTCGVFPDNPFARTNNPGELGVDALSLLSTDGSTPSFPISDPAFLFSCAPGFLTSGLAAGAAGIAGLGRTLVAPPSQLAAKFSFRRRFALCLPSTPRASGALFFGPGPYNFLPGIDASQSLLYTPLLSNPVSTAGSYSAGEPSYEYFIGVTAIKVGDTVLPLNKTLLTIDKETGYGGTKISTAVPYTTLETSIYKSLTSAFTAALVNVTRAAAVAPFEFCYNAKAFGSTRVGPAVPAVNLVLQSEAVYWSIFGANSMVEARDGVLCLGFVDGGRRTMTSIVIGGFQLEDNLVEFDLGYSRVGFSSTLLFRRTTCSNFNFTSSTL</sequence>
<dbReference type="InterPro" id="IPR032799">
    <property type="entry name" value="TAXi_C"/>
</dbReference>
<accession>A0ABD0W633</accession>
<dbReference type="PANTHER" id="PTHR47965">
    <property type="entry name" value="ASPARTYL PROTEASE-RELATED"/>
    <property type="match status" value="1"/>
</dbReference>
<evidence type="ECO:0000256" key="5">
    <source>
        <dbReference type="SAM" id="SignalP"/>
    </source>
</evidence>
<gene>
    <name evidence="7" type="ORF">M5K25_000312</name>
</gene>
<comment type="similarity">
    <text evidence="2">Belongs to the peptidase A1 family.</text>
</comment>
<evidence type="ECO:0000256" key="4">
    <source>
        <dbReference type="ARBA" id="ARBA00022729"/>
    </source>
</evidence>
<dbReference type="FunFam" id="2.40.70.10:FF:000041">
    <property type="entry name" value="Basic 7S globulin"/>
    <property type="match status" value="1"/>
</dbReference>
<dbReference type="InterPro" id="IPR033868">
    <property type="entry name" value="Xylanase_inhibitor_I-like"/>
</dbReference>
<dbReference type="InterPro" id="IPR001461">
    <property type="entry name" value="Aspartic_peptidase_A1"/>
</dbReference>
<dbReference type="AlphaFoldDB" id="A0ABD0W633"/>
<comment type="subcellular location">
    <subcellularLocation>
        <location evidence="1">Secreted</location>
        <location evidence="1">Extracellular space</location>
    </subcellularLocation>
</comment>
<dbReference type="Gene3D" id="2.40.70.10">
    <property type="entry name" value="Acid Proteases"/>
    <property type="match status" value="2"/>
</dbReference>
<dbReference type="EMBL" id="JANQDX010000001">
    <property type="protein sequence ID" value="KAL0928431.1"/>
    <property type="molecule type" value="Genomic_DNA"/>
</dbReference>
<protein>
    <recommendedName>
        <fullName evidence="6">Peptidase A1 domain-containing protein</fullName>
    </recommendedName>
</protein>
<evidence type="ECO:0000256" key="1">
    <source>
        <dbReference type="ARBA" id="ARBA00004239"/>
    </source>
</evidence>
<dbReference type="GO" id="GO:0005576">
    <property type="term" value="C:extracellular region"/>
    <property type="evidence" value="ECO:0007669"/>
    <property type="project" value="UniProtKB-SubCell"/>
</dbReference>
<dbReference type="PANTHER" id="PTHR47965:SF22">
    <property type="entry name" value="EUKARYOTIC ASPARTYL PROTEASE FAMILY PROTEIN"/>
    <property type="match status" value="1"/>
</dbReference>
<dbReference type="Pfam" id="PF14543">
    <property type="entry name" value="TAXi_N"/>
    <property type="match status" value="1"/>
</dbReference>
<name>A0ABD0W633_DENTH</name>
<comment type="caution">
    <text evidence="7">The sequence shown here is derived from an EMBL/GenBank/DDBJ whole genome shotgun (WGS) entry which is preliminary data.</text>
</comment>
<evidence type="ECO:0000256" key="3">
    <source>
        <dbReference type="ARBA" id="ARBA00022525"/>
    </source>
</evidence>
<dbReference type="InterPro" id="IPR021109">
    <property type="entry name" value="Peptidase_aspartic_dom_sf"/>
</dbReference>
<dbReference type="SUPFAM" id="SSF50630">
    <property type="entry name" value="Acid proteases"/>
    <property type="match status" value="1"/>
</dbReference>
<evidence type="ECO:0000256" key="2">
    <source>
        <dbReference type="ARBA" id="ARBA00007447"/>
    </source>
</evidence>
<evidence type="ECO:0000259" key="6">
    <source>
        <dbReference type="PROSITE" id="PS51767"/>
    </source>
</evidence>
<feature type="signal peptide" evidence="5">
    <location>
        <begin position="1"/>
        <end position="20"/>
    </location>
</feature>
<dbReference type="InterPro" id="IPR032861">
    <property type="entry name" value="TAXi_N"/>
</dbReference>
<proteinExistence type="inferred from homology"/>
<keyword evidence="4 5" id="KW-0732">Signal</keyword>
<dbReference type="PROSITE" id="PS51767">
    <property type="entry name" value="PEPTIDASE_A1"/>
    <property type="match status" value="1"/>
</dbReference>
<evidence type="ECO:0000313" key="8">
    <source>
        <dbReference type="Proteomes" id="UP001552299"/>
    </source>
</evidence>
<keyword evidence="8" id="KW-1185">Reference proteome</keyword>
<dbReference type="FunFam" id="2.40.70.10:FF:000045">
    <property type="entry name" value="Basic 7S globulin"/>
    <property type="match status" value="1"/>
</dbReference>
<reference evidence="7 8" key="1">
    <citation type="journal article" date="2024" name="Plant Biotechnol. J.">
        <title>Dendrobium thyrsiflorum genome and its molecular insights into genes involved in important horticultural traits.</title>
        <authorList>
            <person name="Chen B."/>
            <person name="Wang J.Y."/>
            <person name="Zheng P.J."/>
            <person name="Li K.L."/>
            <person name="Liang Y.M."/>
            <person name="Chen X.F."/>
            <person name="Zhang C."/>
            <person name="Zhao X."/>
            <person name="He X."/>
            <person name="Zhang G.Q."/>
            <person name="Liu Z.J."/>
            <person name="Xu Q."/>
        </authorList>
    </citation>
    <scope>NUCLEOTIDE SEQUENCE [LARGE SCALE GENOMIC DNA]</scope>
    <source>
        <strain evidence="7">GZMU011</strain>
    </source>
</reference>
<feature type="chain" id="PRO_5044864273" description="Peptidase A1 domain-containing protein" evidence="5">
    <location>
        <begin position="21"/>
        <end position="431"/>
    </location>
</feature>